<reference evidence="1 2" key="1">
    <citation type="submission" date="2018-07" db="EMBL/GenBank/DDBJ databases">
        <title>Genomic Encyclopedia of Type Strains, Phase III (KMG-III): the genomes of soil and plant-associated and newly described type strains.</title>
        <authorList>
            <person name="Whitman W."/>
        </authorList>
    </citation>
    <scope>NUCLEOTIDE SEQUENCE [LARGE SCALE GENOMIC DNA]</scope>
    <source>
        <strain evidence="1 2">CECT 8333</strain>
    </source>
</reference>
<name>A0A369BQK3_9BACL</name>
<dbReference type="AlphaFoldDB" id="A0A369BQK3"/>
<dbReference type="EMBL" id="QPJW01000001">
    <property type="protein sequence ID" value="RCX22938.1"/>
    <property type="molecule type" value="Genomic_DNA"/>
</dbReference>
<dbReference type="Proteomes" id="UP000253090">
    <property type="component" value="Unassembled WGS sequence"/>
</dbReference>
<sequence>METNTRKSRPQVDGQLADQISRFLVETHRAKQPVNLRMIDDFEDIRVIGVIERLDTQGQRFLVDGEWFNAADILEMGFAR</sequence>
<keyword evidence="2" id="KW-1185">Reference proteome</keyword>
<evidence type="ECO:0000313" key="2">
    <source>
        <dbReference type="Proteomes" id="UP000253090"/>
    </source>
</evidence>
<dbReference type="OrthoDB" id="2376882at2"/>
<gene>
    <name evidence="1" type="ORF">DFP94_101527</name>
</gene>
<organism evidence="1 2">
    <name type="scientific">Fontibacillus phaseoli</name>
    <dbReference type="NCBI Taxonomy" id="1416533"/>
    <lineage>
        <taxon>Bacteria</taxon>
        <taxon>Bacillati</taxon>
        <taxon>Bacillota</taxon>
        <taxon>Bacilli</taxon>
        <taxon>Bacillales</taxon>
        <taxon>Paenibacillaceae</taxon>
        <taxon>Fontibacillus</taxon>
    </lineage>
</organism>
<proteinExistence type="predicted"/>
<comment type="caution">
    <text evidence="1">The sequence shown here is derived from an EMBL/GenBank/DDBJ whole genome shotgun (WGS) entry which is preliminary data.</text>
</comment>
<accession>A0A369BQK3</accession>
<dbReference type="RefSeq" id="WP_114494876.1">
    <property type="nucleotide sequence ID" value="NZ_QPJW01000001.1"/>
</dbReference>
<evidence type="ECO:0000313" key="1">
    <source>
        <dbReference type="EMBL" id="RCX22938.1"/>
    </source>
</evidence>
<protein>
    <submittedName>
        <fullName evidence="1">YolD-like protein</fullName>
    </submittedName>
</protein>